<sequence>MTATRTPAAPVAVSRETSTPAGLATLPDLVGLLGASARAAGLDAGSVVLHTGWDLGRERELYRRALADGRPYLSVRVLGDEAQVGPLWVPGTDSGCPGCAETRSRIAVDHPLADRIEQPLRGARPPRPFLAEALAAALDALTAHPLAPGELLAVGGSGVSRHRVVRTFNCPVCAGPATAPDPSARPPRLVLDDPAASPDDPVRGTGGDALLAPGVLRRRLVDPRFGPVLQVMRDLDAPYAMSNAVLPESPAYGYGRALTFDRAESVAVLEAYERMGSFPHHGQVLTGLPYRDVADRALDPVTLGTYTEEQLAHPLSRVIPSTPDTPLDWVWGHDLATGEPTLVPAEIGFYRYEYLHRHDRHGARRDQHADRRRSHFPDSSSGCALGSGLTEAALHSLLELAERDAFLLSWHRAQPLPAIDPASLADPVSRRLLDTIDIHGYDAHLLVATQDIDIPLVWAMAVNRTGGHPASWSAAGSGADPESAVRAALWELTQMCTRPPADPEAGAAMVTDPWQVDVLEDHVDLYNRPETLPRVTAVLGGPRVTLQEAFPDWPDRLLRAAGGTVRGALDFVRARFADAGLDRIVLVDQSTRDHADLGLAVAKAVVPGILPMCFGHAQQRLAGLPRLAAALRGTPQEHRSAPYDPHPFP</sequence>
<name>A0ABW7PGB6_9ACTN</name>
<evidence type="ECO:0000256" key="1">
    <source>
        <dbReference type="SAM" id="MobiDB-lite"/>
    </source>
</evidence>
<gene>
    <name evidence="3" type="ORF">WDV06_18450</name>
</gene>
<dbReference type="Gene3D" id="3.30.160.660">
    <property type="match status" value="1"/>
</dbReference>
<dbReference type="PANTHER" id="PTHR37809:SF1">
    <property type="entry name" value="RIBOSOMAL PROTEIN S12 METHYLTHIOTRANSFERASE ACCESSORY FACTOR YCAO"/>
    <property type="match status" value="1"/>
</dbReference>
<evidence type="ECO:0000313" key="4">
    <source>
        <dbReference type="Proteomes" id="UP001610631"/>
    </source>
</evidence>
<comment type="caution">
    <text evidence="3">The sequence shown here is derived from an EMBL/GenBank/DDBJ whole genome shotgun (WGS) entry which is preliminary data.</text>
</comment>
<reference evidence="3 4" key="1">
    <citation type="submission" date="2024-03" db="EMBL/GenBank/DDBJ databases">
        <title>Whole genome sequencing of Streptomyces racemochromogenes, to identify antimicrobial biosynthetic gene clusters.</title>
        <authorList>
            <person name="Suryawanshi P."/>
            <person name="Krishnaraj P.U."/>
            <person name="Arun Y.P."/>
            <person name="Suryawanshi M.P."/>
            <person name="Rakshit O."/>
        </authorList>
    </citation>
    <scope>NUCLEOTIDE SEQUENCE [LARGE SCALE GENOMIC DNA]</scope>
    <source>
        <strain evidence="3 4">AUDT626</strain>
    </source>
</reference>
<evidence type="ECO:0000259" key="2">
    <source>
        <dbReference type="PROSITE" id="PS51664"/>
    </source>
</evidence>
<feature type="region of interest" description="Disordered" evidence="1">
    <location>
        <begin position="361"/>
        <end position="380"/>
    </location>
</feature>
<keyword evidence="4" id="KW-1185">Reference proteome</keyword>
<organism evidence="3 4">
    <name type="scientific">Streptomyces racemochromogenes</name>
    <dbReference type="NCBI Taxonomy" id="67353"/>
    <lineage>
        <taxon>Bacteria</taxon>
        <taxon>Bacillati</taxon>
        <taxon>Actinomycetota</taxon>
        <taxon>Actinomycetes</taxon>
        <taxon>Kitasatosporales</taxon>
        <taxon>Streptomycetaceae</taxon>
        <taxon>Streptomyces</taxon>
    </lineage>
</organism>
<dbReference type="RefSeq" id="WP_395510854.1">
    <property type="nucleotide sequence ID" value="NZ_JBBDHD010000044.1"/>
</dbReference>
<dbReference type="Proteomes" id="UP001610631">
    <property type="component" value="Unassembled WGS sequence"/>
</dbReference>
<evidence type="ECO:0000313" key="3">
    <source>
        <dbReference type="EMBL" id="MFH7597061.1"/>
    </source>
</evidence>
<dbReference type="EMBL" id="JBBDHD010000044">
    <property type="protein sequence ID" value="MFH7597061.1"/>
    <property type="molecule type" value="Genomic_DNA"/>
</dbReference>
<dbReference type="Gene3D" id="3.30.40.250">
    <property type="match status" value="1"/>
</dbReference>
<feature type="region of interest" description="Disordered" evidence="1">
    <location>
        <begin position="177"/>
        <end position="208"/>
    </location>
</feature>
<dbReference type="InterPro" id="IPR022291">
    <property type="entry name" value="Bacteriocin_synth_cyclodeHase"/>
</dbReference>
<dbReference type="PANTHER" id="PTHR37809">
    <property type="entry name" value="RIBOSOMAL PROTEIN S12 METHYLTHIOTRANSFERASE ACCESSORY FACTOR YCAO"/>
    <property type="match status" value="1"/>
</dbReference>
<dbReference type="NCBIfam" id="TIGR03882">
    <property type="entry name" value="cyclo_dehyd_2"/>
    <property type="match status" value="1"/>
</dbReference>
<dbReference type="InterPro" id="IPR027624">
    <property type="entry name" value="TOMM_cyclo_SagD"/>
</dbReference>
<dbReference type="PROSITE" id="PS51664">
    <property type="entry name" value="YCAO"/>
    <property type="match status" value="1"/>
</dbReference>
<protein>
    <submittedName>
        <fullName evidence="3">TOMM leader peptide-binding protein</fullName>
    </submittedName>
</protein>
<dbReference type="Pfam" id="PF02624">
    <property type="entry name" value="YcaO"/>
    <property type="match status" value="1"/>
</dbReference>
<dbReference type="NCBIfam" id="TIGR03604">
    <property type="entry name" value="TOMM_cyclo_SagD"/>
    <property type="match status" value="1"/>
</dbReference>
<dbReference type="Gene3D" id="3.30.1330.230">
    <property type="match status" value="1"/>
</dbReference>
<feature type="domain" description="YcaO" evidence="2">
    <location>
        <begin position="255"/>
        <end position="649"/>
    </location>
</feature>
<dbReference type="Gene3D" id="3.40.50.720">
    <property type="entry name" value="NAD(P)-binding Rossmann-like Domain"/>
    <property type="match status" value="1"/>
</dbReference>
<dbReference type="InterPro" id="IPR003776">
    <property type="entry name" value="YcaO-like_dom"/>
</dbReference>
<accession>A0ABW7PGB6</accession>
<proteinExistence type="predicted"/>